<sequence length="79" mass="9472">MARMITRPFFKASPPARQRNELRTISLYSQLNSKVYFIKPKYSAETEINMSGIFNKYYYTDIKIRDWKTTIQNLKLKIT</sequence>
<organism evidence="1 2">
    <name type="scientific">Clonostachys solani</name>
    <dbReference type="NCBI Taxonomy" id="160281"/>
    <lineage>
        <taxon>Eukaryota</taxon>
        <taxon>Fungi</taxon>
        <taxon>Dikarya</taxon>
        <taxon>Ascomycota</taxon>
        <taxon>Pezizomycotina</taxon>
        <taxon>Sordariomycetes</taxon>
        <taxon>Hypocreomycetidae</taxon>
        <taxon>Hypocreales</taxon>
        <taxon>Bionectriaceae</taxon>
        <taxon>Clonostachys</taxon>
    </lineage>
</organism>
<gene>
    <name evidence="1" type="ORF">CSOL1703_00017197</name>
</gene>
<keyword evidence="2" id="KW-1185">Reference proteome</keyword>
<dbReference type="Proteomes" id="UP000775872">
    <property type="component" value="Unassembled WGS sequence"/>
</dbReference>
<dbReference type="EMBL" id="CABFOC020000054">
    <property type="protein sequence ID" value="CAH0055288.1"/>
    <property type="molecule type" value="Genomic_DNA"/>
</dbReference>
<dbReference type="OrthoDB" id="5106922at2759"/>
<dbReference type="AlphaFoldDB" id="A0A9N9ZH70"/>
<accession>A0A9N9ZH70</accession>
<protein>
    <submittedName>
        <fullName evidence="1">Uncharacterized protein</fullName>
    </submittedName>
</protein>
<comment type="caution">
    <text evidence="1">The sequence shown here is derived from an EMBL/GenBank/DDBJ whole genome shotgun (WGS) entry which is preliminary data.</text>
</comment>
<name>A0A9N9ZH70_9HYPO</name>
<proteinExistence type="predicted"/>
<evidence type="ECO:0000313" key="2">
    <source>
        <dbReference type="Proteomes" id="UP000775872"/>
    </source>
</evidence>
<evidence type="ECO:0000313" key="1">
    <source>
        <dbReference type="EMBL" id="CAH0055288.1"/>
    </source>
</evidence>
<reference evidence="1" key="1">
    <citation type="submission" date="2021-10" db="EMBL/GenBank/DDBJ databases">
        <authorList>
            <person name="Piombo E."/>
        </authorList>
    </citation>
    <scope>NUCLEOTIDE SEQUENCE</scope>
</reference>